<dbReference type="HOGENOM" id="CLU_2096651_0_0_1"/>
<reference evidence="2" key="2">
    <citation type="journal article" date="2013" name="PLoS Genet.">
        <title>Comparative genome structure, secondary metabolite, and effector coding capacity across Cochliobolus pathogens.</title>
        <authorList>
            <person name="Condon B.J."/>
            <person name="Leng Y."/>
            <person name="Wu D."/>
            <person name="Bushley K.E."/>
            <person name="Ohm R.A."/>
            <person name="Otillar R."/>
            <person name="Martin J."/>
            <person name="Schackwitz W."/>
            <person name="Grimwood J."/>
            <person name="MohdZainudin N."/>
            <person name="Xue C."/>
            <person name="Wang R."/>
            <person name="Manning V.A."/>
            <person name="Dhillon B."/>
            <person name="Tu Z.J."/>
            <person name="Steffenson B.J."/>
            <person name="Salamov A."/>
            <person name="Sun H."/>
            <person name="Lowry S."/>
            <person name="LaButti K."/>
            <person name="Han J."/>
            <person name="Copeland A."/>
            <person name="Lindquist E."/>
            <person name="Barry K."/>
            <person name="Schmutz J."/>
            <person name="Baker S.E."/>
            <person name="Ciuffetti L.M."/>
            <person name="Grigoriev I.V."/>
            <person name="Zhong S."/>
            <person name="Turgeon B.G."/>
        </authorList>
    </citation>
    <scope>NUCLEOTIDE SEQUENCE [LARGE SCALE GENOMIC DNA]</scope>
    <source>
        <strain evidence="2">C4 / ATCC 48331 / race T</strain>
    </source>
</reference>
<dbReference type="Proteomes" id="UP000012338">
    <property type="component" value="Unassembled WGS sequence"/>
</dbReference>
<gene>
    <name evidence="1" type="ORF">COCC4DRAFT_56339</name>
</gene>
<keyword evidence="2" id="KW-1185">Reference proteome</keyword>
<dbReference type="EMBL" id="KB733445">
    <property type="protein sequence ID" value="ENI10100.1"/>
    <property type="molecule type" value="Genomic_DNA"/>
</dbReference>
<evidence type="ECO:0000313" key="2">
    <source>
        <dbReference type="Proteomes" id="UP000012338"/>
    </source>
</evidence>
<evidence type="ECO:0000313" key="1">
    <source>
        <dbReference type="EMBL" id="ENI10100.1"/>
    </source>
</evidence>
<sequence length="116" mass="13389">MYVYKHSMTYILPQKRRIPSPLSDSCGSRLQHAGASWQHTKFTANQTHRRNVTIHLSYDHSCNIPHNTAEKERLLTILAHNLHNHMLFLPLPPISTHFPSDHLQLPPKAKDKKKGN</sequence>
<name>N4XEG0_COCH4</name>
<proteinExistence type="predicted"/>
<organism evidence="1 2">
    <name type="scientific">Cochliobolus heterostrophus (strain C4 / ATCC 48331 / race T)</name>
    <name type="common">Southern corn leaf blight fungus</name>
    <name type="synonym">Bipolaris maydis</name>
    <dbReference type="NCBI Taxonomy" id="665024"/>
    <lineage>
        <taxon>Eukaryota</taxon>
        <taxon>Fungi</taxon>
        <taxon>Dikarya</taxon>
        <taxon>Ascomycota</taxon>
        <taxon>Pezizomycotina</taxon>
        <taxon>Dothideomycetes</taxon>
        <taxon>Pleosporomycetidae</taxon>
        <taxon>Pleosporales</taxon>
        <taxon>Pleosporineae</taxon>
        <taxon>Pleosporaceae</taxon>
        <taxon>Bipolaris</taxon>
    </lineage>
</organism>
<accession>N4XEG0</accession>
<dbReference type="AlphaFoldDB" id="N4XEG0"/>
<dbReference type="OrthoDB" id="10477298at2759"/>
<reference evidence="1 2" key="1">
    <citation type="journal article" date="2012" name="PLoS Pathog.">
        <title>Diverse lifestyles and strategies of plant pathogenesis encoded in the genomes of eighteen Dothideomycetes fungi.</title>
        <authorList>
            <person name="Ohm R.A."/>
            <person name="Feau N."/>
            <person name="Henrissat B."/>
            <person name="Schoch C.L."/>
            <person name="Horwitz B.A."/>
            <person name="Barry K.W."/>
            <person name="Condon B.J."/>
            <person name="Copeland A.C."/>
            <person name="Dhillon B."/>
            <person name="Glaser F."/>
            <person name="Hesse C.N."/>
            <person name="Kosti I."/>
            <person name="LaButti K."/>
            <person name="Lindquist E.A."/>
            <person name="Lucas S."/>
            <person name="Salamov A.A."/>
            <person name="Bradshaw R.E."/>
            <person name="Ciuffetti L."/>
            <person name="Hamelin R.C."/>
            <person name="Kema G.H.J."/>
            <person name="Lawrence C."/>
            <person name="Scott J.A."/>
            <person name="Spatafora J.W."/>
            <person name="Turgeon B.G."/>
            <person name="de Wit P.J.G.M."/>
            <person name="Zhong S."/>
            <person name="Goodwin S.B."/>
            <person name="Grigoriev I.V."/>
        </authorList>
    </citation>
    <scope>NUCLEOTIDE SEQUENCE [LARGE SCALE GENOMIC DNA]</scope>
    <source>
        <strain evidence="2">C4 / ATCC 48331 / race T</strain>
    </source>
</reference>
<protein>
    <submittedName>
        <fullName evidence="1">Uncharacterized protein</fullName>
    </submittedName>
</protein>